<evidence type="ECO:0000313" key="3">
    <source>
        <dbReference type="Proteomes" id="UP000092321"/>
    </source>
</evidence>
<proteinExistence type="predicted"/>
<accession>A0A1B7TB81</accession>
<feature type="region of interest" description="Disordered" evidence="1">
    <location>
        <begin position="1"/>
        <end position="52"/>
    </location>
</feature>
<keyword evidence="3" id="KW-1185">Reference proteome</keyword>
<dbReference type="Proteomes" id="UP000092321">
    <property type="component" value="Unassembled WGS sequence"/>
</dbReference>
<name>A0A1B7TB81_9ASCO</name>
<protein>
    <submittedName>
        <fullName evidence="2">Uncharacterized protein</fullName>
    </submittedName>
</protein>
<dbReference type="OrthoDB" id="3971444at2759"/>
<dbReference type="EMBL" id="LXPE01000028">
    <property type="protein sequence ID" value="OBA25994.1"/>
    <property type="molecule type" value="Genomic_DNA"/>
</dbReference>
<feature type="compositionally biased region" description="Basic and acidic residues" evidence="1">
    <location>
        <begin position="8"/>
        <end position="20"/>
    </location>
</feature>
<sequence length="238" mass="27681">MFDPILDSIKENDKQLKEQQHIQLTTHSQEQKPKNGGYVKDSGDETSSDIPERIDIQNEQIRSGYGLNNGNNNNTTQEYYEEEISDDEENSNNFKIENNSCVNYTDYYDPKHIINVTNTKSKNNFKKQLNKEITVKLNNLYKDKTIDQLIYDLGETQRIAYKLRTGSSNYMKLFDKHEVNYVALTSGKFGGRTKKNPKINDSVLGFQTDMVKLFRMNKKLLLKRASRMLAEKDLINKE</sequence>
<comment type="caution">
    <text evidence="2">The sequence shown here is derived from an EMBL/GenBank/DDBJ whole genome shotgun (WGS) entry which is preliminary data.</text>
</comment>
<organism evidence="2 3">
    <name type="scientific">Hanseniaspora valbyensis NRRL Y-1626</name>
    <dbReference type="NCBI Taxonomy" id="766949"/>
    <lineage>
        <taxon>Eukaryota</taxon>
        <taxon>Fungi</taxon>
        <taxon>Dikarya</taxon>
        <taxon>Ascomycota</taxon>
        <taxon>Saccharomycotina</taxon>
        <taxon>Saccharomycetes</taxon>
        <taxon>Saccharomycodales</taxon>
        <taxon>Saccharomycodaceae</taxon>
        <taxon>Hanseniaspora</taxon>
    </lineage>
</organism>
<reference evidence="3" key="1">
    <citation type="journal article" date="2016" name="Proc. Natl. Acad. Sci. U.S.A.">
        <title>Comparative genomics of biotechnologically important yeasts.</title>
        <authorList>
            <person name="Riley R."/>
            <person name="Haridas S."/>
            <person name="Wolfe K.H."/>
            <person name="Lopes M.R."/>
            <person name="Hittinger C.T."/>
            <person name="Goeker M."/>
            <person name="Salamov A.A."/>
            <person name="Wisecaver J.H."/>
            <person name="Long T.M."/>
            <person name="Calvey C.H."/>
            <person name="Aerts A.L."/>
            <person name="Barry K.W."/>
            <person name="Choi C."/>
            <person name="Clum A."/>
            <person name="Coughlan A.Y."/>
            <person name="Deshpande S."/>
            <person name="Douglass A.P."/>
            <person name="Hanson S.J."/>
            <person name="Klenk H.-P."/>
            <person name="LaButti K.M."/>
            <person name="Lapidus A."/>
            <person name="Lindquist E.A."/>
            <person name="Lipzen A.M."/>
            <person name="Meier-Kolthoff J.P."/>
            <person name="Ohm R.A."/>
            <person name="Otillar R.P."/>
            <person name="Pangilinan J.L."/>
            <person name="Peng Y."/>
            <person name="Rokas A."/>
            <person name="Rosa C.A."/>
            <person name="Scheuner C."/>
            <person name="Sibirny A.A."/>
            <person name="Slot J.C."/>
            <person name="Stielow J.B."/>
            <person name="Sun H."/>
            <person name="Kurtzman C.P."/>
            <person name="Blackwell M."/>
            <person name="Grigoriev I.V."/>
            <person name="Jeffries T.W."/>
        </authorList>
    </citation>
    <scope>NUCLEOTIDE SEQUENCE [LARGE SCALE GENOMIC DNA]</scope>
    <source>
        <strain evidence="3">NRRL Y-1626</strain>
    </source>
</reference>
<evidence type="ECO:0000313" key="2">
    <source>
        <dbReference type="EMBL" id="OBA25994.1"/>
    </source>
</evidence>
<dbReference type="AlphaFoldDB" id="A0A1B7TB81"/>
<evidence type="ECO:0000256" key="1">
    <source>
        <dbReference type="SAM" id="MobiDB-lite"/>
    </source>
</evidence>
<gene>
    <name evidence="2" type="ORF">HANVADRAFT_90531</name>
</gene>